<feature type="domain" description="K Homology" evidence="3">
    <location>
        <begin position="263"/>
        <end position="337"/>
    </location>
</feature>
<dbReference type="GO" id="GO:0003723">
    <property type="term" value="F:RNA binding"/>
    <property type="evidence" value="ECO:0007669"/>
    <property type="project" value="UniProtKB-UniRule"/>
</dbReference>
<dbReference type="SUPFAM" id="SSF54791">
    <property type="entry name" value="Eukaryotic type KH-domain (KH-domain type I)"/>
    <property type="match status" value="3"/>
</dbReference>
<dbReference type="Pfam" id="PF00013">
    <property type="entry name" value="KH_1"/>
    <property type="match status" value="3"/>
</dbReference>
<dbReference type="InterPro" id="IPR004088">
    <property type="entry name" value="KH_dom_type_1"/>
</dbReference>
<organism evidence="4 5">
    <name type="scientific">Brettanomyces naardenensis</name>
    <name type="common">Yeast</name>
    <dbReference type="NCBI Taxonomy" id="13370"/>
    <lineage>
        <taxon>Eukaryota</taxon>
        <taxon>Fungi</taxon>
        <taxon>Dikarya</taxon>
        <taxon>Ascomycota</taxon>
        <taxon>Saccharomycotina</taxon>
        <taxon>Pichiomycetes</taxon>
        <taxon>Pichiales</taxon>
        <taxon>Pichiaceae</taxon>
        <taxon>Brettanomyces</taxon>
    </lineage>
</organism>
<gene>
    <name evidence="4" type="ORF">BRENAR_LOCUS5048</name>
</gene>
<reference evidence="4 5" key="1">
    <citation type="submission" date="2018-12" db="EMBL/GenBank/DDBJ databases">
        <authorList>
            <person name="Tiukova I."/>
            <person name="Dainat J."/>
        </authorList>
    </citation>
    <scope>NUCLEOTIDE SEQUENCE [LARGE SCALE GENOMIC DNA]</scope>
</reference>
<name>A0A448YTS4_BRENA</name>
<feature type="domain" description="K Homology" evidence="3">
    <location>
        <begin position="46"/>
        <end position="116"/>
    </location>
</feature>
<keyword evidence="5" id="KW-1185">Reference proteome</keyword>
<evidence type="ECO:0000259" key="3">
    <source>
        <dbReference type="SMART" id="SM00322"/>
    </source>
</evidence>
<accession>A0A448YTS4</accession>
<dbReference type="FunCoup" id="A0A448YTS4">
    <property type="interactions" value="263"/>
</dbReference>
<keyword evidence="2" id="KW-0694">RNA-binding</keyword>
<dbReference type="PROSITE" id="PS50084">
    <property type="entry name" value="KH_TYPE_1"/>
    <property type="match status" value="3"/>
</dbReference>
<protein>
    <submittedName>
        <fullName evidence="4">DEKNAAC105492</fullName>
    </submittedName>
</protein>
<dbReference type="Proteomes" id="UP000290900">
    <property type="component" value="Unassembled WGS sequence"/>
</dbReference>
<sequence length="348" mass="38339">MATSESLFGSSFTGDGTDVNTEVSVNVNGSSVSDDLEPNDVDLGKTLITYRVLVSRREAGAIIGRNGDNITQIRDNNNVKAGVSKVVDGCIDRILTVSGMVDNIPDAMVEIARSVTIANAETVRQAEEKGTDPTSLITYDFFPLKPLTQRPDPSDPEYANTLFLRLLIPNSQIGTLIGKGGSRIKSIQESYNVKMVASKGFLENSTERLVELQGPEENMRPAIAAISKCLLRDYQGTATTTFYLPSAAMPAYRRRREGRNTGKEVIKKITFPNEYIGALIGKRGSRIQEVRRLSNCAIAIESDAENGESGNGEREITIIGTRANIDRAVDMLNDYYDRERQRREEMEE</sequence>
<dbReference type="STRING" id="13370.A0A448YTS4"/>
<evidence type="ECO:0000256" key="1">
    <source>
        <dbReference type="ARBA" id="ARBA00022737"/>
    </source>
</evidence>
<evidence type="ECO:0000313" key="4">
    <source>
        <dbReference type="EMBL" id="VEU24320.1"/>
    </source>
</evidence>
<proteinExistence type="predicted"/>
<feature type="domain" description="K Homology" evidence="3">
    <location>
        <begin position="160"/>
        <end position="231"/>
    </location>
</feature>
<dbReference type="EMBL" id="CAACVR010000076">
    <property type="protein sequence ID" value="VEU24320.1"/>
    <property type="molecule type" value="Genomic_DNA"/>
</dbReference>
<dbReference type="AlphaFoldDB" id="A0A448YTS4"/>
<keyword evidence="1" id="KW-0677">Repeat</keyword>
<dbReference type="OrthoDB" id="442947at2759"/>
<dbReference type="SMART" id="SM00322">
    <property type="entry name" value="KH"/>
    <property type="match status" value="3"/>
</dbReference>
<dbReference type="InParanoid" id="A0A448YTS4"/>
<dbReference type="InterPro" id="IPR036612">
    <property type="entry name" value="KH_dom_type_1_sf"/>
</dbReference>
<evidence type="ECO:0000313" key="5">
    <source>
        <dbReference type="Proteomes" id="UP000290900"/>
    </source>
</evidence>
<dbReference type="PANTHER" id="PTHR10288">
    <property type="entry name" value="KH DOMAIN CONTAINING RNA BINDING PROTEIN"/>
    <property type="match status" value="1"/>
</dbReference>
<dbReference type="InterPro" id="IPR004087">
    <property type="entry name" value="KH_dom"/>
</dbReference>
<dbReference type="Gene3D" id="3.30.1370.10">
    <property type="entry name" value="K Homology domain, type 1"/>
    <property type="match status" value="3"/>
</dbReference>
<evidence type="ECO:0000256" key="2">
    <source>
        <dbReference type="PROSITE-ProRule" id="PRU00117"/>
    </source>
</evidence>